<dbReference type="STRING" id="1333998.M2A_3230"/>
<dbReference type="SUPFAM" id="SSF52540">
    <property type="entry name" value="P-loop containing nucleoside triphosphate hydrolases"/>
    <property type="match status" value="1"/>
</dbReference>
<keyword evidence="6" id="KW-0067">ATP-binding</keyword>
<evidence type="ECO:0000256" key="2">
    <source>
        <dbReference type="ARBA" id="ARBA00022490"/>
    </source>
</evidence>
<evidence type="ECO:0000256" key="9">
    <source>
        <dbReference type="ARBA" id="ARBA00074363"/>
    </source>
</evidence>
<dbReference type="SMART" id="SM00490">
    <property type="entry name" value="HELICc"/>
    <property type="match status" value="1"/>
</dbReference>
<sequence>MTEFTTLGLAEPILRALGDEGYSEATPIQARTIPALLDGRDVLGIAQTGTGKTAAFALPILQHIFETGGRPAPKTCRALILAPTRELAIQIGESIRTYGRHMRVSSTVVVGGAKHGPQIKSMARGVDVVVATPGRLIDHLDSRNLSLRATEVVVLDEADHMLDLGFLVAIRRIVKELPKERQNVFFSATMPKQIGELASDMLHDPVRVSVTPVATTAERVAQKVYFIERTRKRDLLADLLKEPEFSRTLVFTRTKRGADRVAKGLGHAGIASDAIHGDKSQSQRQRALANFKAGKIEVLIATDIAARGIDVDAVSHVINFELPEVAESYVHRIGRTARAGASGIAISFCDNEERGLLRDIEKATRQTIEVEDVREDKTEPVRAEAPKRGRGGRPGGKRPGAGGAKFGKAKNAPWAKSGGKPGVKNAGEKSGHGAGNQSAGKRRPARNPAARRDAA</sequence>
<keyword evidence="2" id="KW-0963">Cytoplasm</keyword>
<evidence type="ECO:0000313" key="15">
    <source>
        <dbReference type="EMBL" id="GAK46731.1"/>
    </source>
</evidence>
<proteinExistence type="inferred from homology"/>
<dbReference type="Gene3D" id="3.40.50.300">
    <property type="entry name" value="P-loop containing nucleotide triphosphate hydrolases"/>
    <property type="match status" value="2"/>
</dbReference>
<evidence type="ECO:0000259" key="14">
    <source>
        <dbReference type="PROSITE" id="PS51195"/>
    </source>
</evidence>
<dbReference type="PROSITE" id="PS51194">
    <property type="entry name" value="HELICASE_CTER"/>
    <property type="match status" value="1"/>
</dbReference>
<dbReference type="InterPro" id="IPR014001">
    <property type="entry name" value="Helicase_ATP-bd"/>
</dbReference>
<evidence type="ECO:0000313" key="16">
    <source>
        <dbReference type="Proteomes" id="UP000028702"/>
    </source>
</evidence>
<evidence type="ECO:0000256" key="6">
    <source>
        <dbReference type="ARBA" id="ARBA00022840"/>
    </source>
</evidence>
<feature type="domain" description="Helicase ATP-binding" evidence="12">
    <location>
        <begin position="33"/>
        <end position="208"/>
    </location>
</feature>
<dbReference type="PANTHER" id="PTHR47959:SF13">
    <property type="entry name" value="ATP-DEPENDENT RNA HELICASE RHLE"/>
    <property type="match status" value="1"/>
</dbReference>
<dbReference type="SMART" id="SM00487">
    <property type="entry name" value="DEXDc"/>
    <property type="match status" value="1"/>
</dbReference>
<protein>
    <recommendedName>
        <fullName evidence="9">DEAD-box ATP-dependent RNA helicase RhpA</fullName>
        <ecNumber evidence="1">3.6.4.13</ecNumber>
    </recommendedName>
</protein>
<comment type="catalytic activity">
    <reaction evidence="8">
        <text>ATP + H2O = ADP + phosphate + H(+)</text>
        <dbReference type="Rhea" id="RHEA:13065"/>
        <dbReference type="ChEBI" id="CHEBI:15377"/>
        <dbReference type="ChEBI" id="CHEBI:15378"/>
        <dbReference type="ChEBI" id="CHEBI:30616"/>
        <dbReference type="ChEBI" id="CHEBI:43474"/>
        <dbReference type="ChEBI" id="CHEBI:456216"/>
        <dbReference type="EC" id="3.6.4.13"/>
    </reaction>
</comment>
<keyword evidence="5 15" id="KW-0347">Helicase</keyword>
<dbReference type="Pfam" id="PF00270">
    <property type="entry name" value="DEAD"/>
    <property type="match status" value="1"/>
</dbReference>
<dbReference type="PANTHER" id="PTHR47959">
    <property type="entry name" value="ATP-DEPENDENT RNA HELICASE RHLE-RELATED"/>
    <property type="match status" value="1"/>
</dbReference>
<organism evidence="15 16">
    <name type="scientific">Tepidicaulis marinus</name>
    <dbReference type="NCBI Taxonomy" id="1333998"/>
    <lineage>
        <taxon>Bacteria</taxon>
        <taxon>Pseudomonadati</taxon>
        <taxon>Pseudomonadota</taxon>
        <taxon>Alphaproteobacteria</taxon>
        <taxon>Hyphomicrobiales</taxon>
        <taxon>Parvibaculaceae</taxon>
        <taxon>Tepidicaulis</taxon>
    </lineage>
</organism>
<evidence type="ECO:0000256" key="8">
    <source>
        <dbReference type="ARBA" id="ARBA00047984"/>
    </source>
</evidence>
<dbReference type="InterPro" id="IPR011545">
    <property type="entry name" value="DEAD/DEAH_box_helicase_dom"/>
</dbReference>
<accession>A0A081BFB3</accession>
<feature type="compositionally biased region" description="Gly residues" evidence="11">
    <location>
        <begin position="392"/>
        <end position="405"/>
    </location>
</feature>
<keyword evidence="16" id="KW-1185">Reference proteome</keyword>
<evidence type="ECO:0000256" key="10">
    <source>
        <dbReference type="PROSITE-ProRule" id="PRU00552"/>
    </source>
</evidence>
<name>A0A081BFB3_9HYPH</name>
<feature type="domain" description="DEAD-box RNA helicase Q" evidence="14">
    <location>
        <begin position="2"/>
        <end position="30"/>
    </location>
</feature>
<dbReference type="PROSITE" id="PS51195">
    <property type="entry name" value="Q_MOTIF"/>
    <property type="match status" value="1"/>
</dbReference>
<dbReference type="InterPro" id="IPR050079">
    <property type="entry name" value="DEAD_box_RNA_helicase"/>
</dbReference>
<dbReference type="EMBL" id="BBIO01000026">
    <property type="protein sequence ID" value="GAK46731.1"/>
    <property type="molecule type" value="Genomic_DNA"/>
</dbReference>
<dbReference type="GO" id="GO:0003676">
    <property type="term" value="F:nucleic acid binding"/>
    <property type="evidence" value="ECO:0007669"/>
    <property type="project" value="InterPro"/>
</dbReference>
<dbReference type="InterPro" id="IPR027417">
    <property type="entry name" value="P-loop_NTPase"/>
</dbReference>
<dbReference type="GO" id="GO:0005829">
    <property type="term" value="C:cytosol"/>
    <property type="evidence" value="ECO:0007669"/>
    <property type="project" value="TreeGrafter"/>
</dbReference>
<dbReference type="EC" id="3.6.4.13" evidence="1"/>
<dbReference type="Pfam" id="PF00271">
    <property type="entry name" value="Helicase_C"/>
    <property type="match status" value="1"/>
</dbReference>
<evidence type="ECO:0000259" key="13">
    <source>
        <dbReference type="PROSITE" id="PS51194"/>
    </source>
</evidence>
<dbReference type="CDD" id="cd00268">
    <property type="entry name" value="DEADc"/>
    <property type="match status" value="1"/>
</dbReference>
<dbReference type="Proteomes" id="UP000028702">
    <property type="component" value="Unassembled WGS sequence"/>
</dbReference>
<dbReference type="GO" id="GO:0042255">
    <property type="term" value="P:ribosome assembly"/>
    <property type="evidence" value="ECO:0007669"/>
    <property type="project" value="UniProtKB-ARBA"/>
</dbReference>
<dbReference type="GO" id="GO:0003724">
    <property type="term" value="F:RNA helicase activity"/>
    <property type="evidence" value="ECO:0007669"/>
    <property type="project" value="UniProtKB-EC"/>
</dbReference>
<evidence type="ECO:0000256" key="5">
    <source>
        <dbReference type="ARBA" id="ARBA00022806"/>
    </source>
</evidence>
<dbReference type="PROSITE" id="PS51192">
    <property type="entry name" value="HELICASE_ATP_BIND_1"/>
    <property type="match status" value="1"/>
</dbReference>
<comment type="caution">
    <text evidence="15">The sequence shown here is derived from an EMBL/GenBank/DDBJ whole genome shotgun (WGS) entry which is preliminary data.</text>
</comment>
<dbReference type="CDD" id="cd18787">
    <property type="entry name" value="SF2_C_DEAD"/>
    <property type="match status" value="1"/>
</dbReference>
<dbReference type="InterPro" id="IPR001650">
    <property type="entry name" value="Helicase_C-like"/>
</dbReference>
<evidence type="ECO:0000256" key="11">
    <source>
        <dbReference type="SAM" id="MobiDB-lite"/>
    </source>
</evidence>
<gene>
    <name evidence="15" type="ORF">M2A_3230</name>
</gene>
<dbReference type="GO" id="GO:0005524">
    <property type="term" value="F:ATP binding"/>
    <property type="evidence" value="ECO:0007669"/>
    <property type="project" value="UniProtKB-KW"/>
</dbReference>
<evidence type="ECO:0000256" key="7">
    <source>
        <dbReference type="ARBA" id="ARBA00038437"/>
    </source>
</evidence>
<dbReference type="GO" id="GO:0009266">
    <property type="term" value="P:response to temperature stimulus"/>
    <property type="evidence" value="ECO:0007669"/>
    <property type="project" value="UniProtKB-ARBA"/>
</dbReference>
<evidence type="ECO:0000256" key="1">
    <source>
        <dbReference type="ARBA" id="ARBA00012552"/>
    </source>
</evidence>
<comment type="similarity">
    <text evidence="7">Belongs to the DEAD box helicase family.</text>
</comment>
<feature type="compositionally biased region" description="Basic and acidic residues" evidence="11">
    <location>
        <begin position="374"/>
        <end position="387"/>
    </location>
</feature>
<dbReference type="eggNOG" id="COG0513">
    <property type="taxonomic scope" value="Bacteria"/>
</dbReference>
<feature type="domain" description="Helicase C-terminal" evidence="13">
    <location>
        <begin position="235"/>
        <end position="381"/>
    </location>
</feature>
<keyword evidence="4" id="KW-0378">Hydrolase</keyword>
<evidence type="ECO:0000259" key="12">
    <source>
        <dbReference type="PROSITE" id="PS51192"/>
    </source>
</evidence>
<evidence type="ECO:0000256" key="3">
    <source>
        <dbReference type="ARBA" id="ARBA00022741"/>
    </source>
</evidence>
<feature type="region of interest" description="Disordered" evidence="11">
    <location>
        <begin position="369"/>
        <end position="455"/>
    </location>
</feature>
<dbReference type="AlphaFoldDB" id="A0A081BFB3"/>
<dbReference type="FunFam" id="3.40.50.300:FF:000108">
    <property type="entry name" value="ATP-dependent RNA helicase RhlE"/>
    <property type="match status" value="1"/>
</dbReference>
<dbReference type="InterPro" id="IPR014014">
    <property type="entry name" value="RNA_helicase_DEAD_Q_motif"/>
</dbReference>
<reference evidence="15 16" key="1">
    <citation type="submission" date="2014-07" db="EMBL/GenBank/DDBJ databases">
        <title>Tepidicaulis marinum gen. nov., sp. nov., a novel marine bacterium denitrifying nitrate to nitrous oxide strictly under microaerobic conditions.</title>
        <authorList>
            <person name="Takeuchi M."/>
            <person name="Yamagishi T."/>
            <person name="Kamagata Y."/>
            <person name="Oshima K."/>
            <person name="Hattori M."/>
            <person name="Katayama T."/>
            <person name="Hanada S."/>
            <person name="Tamaki H."/>
            <person name="Marumo K."/>
            <person name="Maeda H."/>
            <person name="Nedachi M."/>
            <person name="Iwasaki W."/>
            <person name="Suwa Y."/>
            <person name="Sakata S."/>
        </authorList>
    </citation>
    <scope>NUCLEOTIDE SEQUENCE [LARGE SCALE GENOMIC DNA]</scope>
    <source>
        <strain evidence="15 16">MA2</strain>
    </source>
</reference>
<dbReference type="GO" id="GO:0016787">
    <property type="term" value="F:hydrolase activity"/>
    <property type="evidence" value="ECO:0007669"/>
    <property type="project" value="UniProtKB-KW"/>
</dbReference>
<feature type="short sequence motif" description="Q motif" evidence="10">
    <location>
        <begin position="2"/>
        <end position="30"/>
    </location>
</feature>
<dbReference type="RefSeq" id="WP_045449641.1">
    <property type="nucleotide sequence ID" value="NZ_BBIO01000026.1"/>
</dbReference>
<dbReference type="InterPro" id="IPR044742">
    <property type="entry name" value="DEAD/DEAH_RhlB"/>
</dbReference>
<evidence type="ECO:0000256" key="4">
    <source>
        <dbReference type="ARBA" id="ARBA00022801"/>
    </source>
</evidence>
<keyword evidence="3" id="KW-0547">Nucleotide-binding</keyword>